<accession>A0A3R5UV68</accession>
<dbReference type="AlphaFoldDB" id="A0A3R5UV68"/>
<gene>
    <name evidence="1" type="ORF">EQP59_07930</name>
</gene>
<dbReference type="EMBL" id="CP035107">
    <property type="protein sequence ID" value="QAR31270.1"/>
    <property type="molecule type" value="Genomic_DNA"/>
</dbReference>
<dbReference type="OrthoDB" id="1150854at2"/>
<dbReference type="PROSITE" id="PS51257">
    <property type="entry name" value="PROKAR_LIPOPROTEIN"/>
    <property type="match status" value="1"/>
</dbReference>
<evidence type="ECO:0000313" key="1">
    <source>
        <dbReference type="EMBL" id="QAR31270.1"/>
    </source>
</evidence>
<dbReference type="Proteomes" id="UP000287701">
    <property type="component" value="Chromosome"/>
</dbReference>
<evidence type="ECO:0000313" key="2">
    <source>
        <dbReference type="Proteomes" id="UP000287701"/>
    </source>
</evidence>
<reference evidence="1 2" key="1">
    <citation type="submission" date="2019-01" db="EMBL/GenBank/DDBJ databases">
        <title>Whole Genome of Ornithobacterium rhinotracheale FARPER-174b.</title>
        <authorList>
            <person name="Tataje-Lavanda L.A."/>
            <person name="Montalvan A."/>
            <person name="Montesinos R."/>
            <person name="Zimic M."/>
            <person name="Fernandez-Sanchez M."/>
            <person name="Fernandez-Diaz M."/>
        </authorList>
    </citation>
    <scope>NUCLEOTIDE SEQUENCE [LARGE SCALE GENOMIC DNA]</scope>
    <source>
        <strain evidence="1 2">FARPER-174b</strain>
    </source>
</reference>
<dbReference type="InterPro" id="IPR025396">
    <property type="entry name" value="DUF4302"/>
</dbReference>
<dbReference type="RefSeq" id="WP_128501706.1">
    <property type="nucleotide sequence ID" value="NZ_CP035107.1"/>
</dbReference>
<organism evidence="1 2">
    <name type="scientific">Ornithobacterium rhinotracheale</name>
    <dbReference type="NCBI Taxonomy" id="28251"/>
    <lineage>
        <taxon>Bacteria</taxon>
        <taxon>Pseudomonadati</taxon>
        <taxon>Bacteroidota</taxon>
        <taxon>Flavobacteriia</taxon>
        <taxon>Flavobacteriales</taxon>
        <taxon>Weeksellaceae</taxon>
        <taxon>Ornithobacterium</taxon>
    </lineage>
</organism>
<proteinExistence type="predicted"/>
<dbReference type="Pfam" id="PF14135">
    <property type="entry name" value="DUF4302"/>
    <property type="match status" value="1"/>
</dbReference>
<protein>
    <submittedName>
        <fullName evidence="1">DUF4302 domain-containing protein</fullName>
    </submittedName>
</protein>
<sequence length="414" mass="46022">MKIYKFTQIASLAAVALLSGCGGLETEDLFDKPSSIRLEENRNEIQSALEANEEGWVLQYFPHPDRIYGGVNYFLTFKDGKVTAALEGDAQNETSAYQVLTRSGSVLSFSQYNSLLHQYASPSESKPEGDKGDFEFLVLRQNQDTIFLKGLRTGNYLNLIKLKKESPSLKSRIEVILNKLREVDFPSAGKIGESPIVASSSSPKNLTLTYEQGKSPISFSYIYTAEGIQFYEPILVDGKEYSHLILDESSNTLKSEDGHIVIKLKVAPINFKTQGWVLDLSEESNRSNAFVGAIDADGLIHKIIFGDKYALQKYYVLGKLGQNVGFHTFAEDIQGPFAVNGLNFSADDNDPNLIHIGKGDAINFDTYLRYVNSVLNKITNNSPYIVEQNDPAKPGMVKLTSQKDPSVWFYISSL</sequence>
<name>A0A3R5UV68_ORNRH</name>